<sequence length="201" mass="22030">MIHRVSYQPAIPWIMVTDVDIVDDHVFYELDSDLRAIANLDQGSSAINCLIVCHDEFLVQPDFHVVGECDPEGLHLDNGVAQRARLWVHHVVVRWVRHLIESPVLASCSLVAKSESAIGQLLPVAGPIWITPPAAVNRVGGHASVVLIVAQFPSGAVVASCIPAMEAFITPWQQRANNPVKCLHSLRKSSHTHVRGGLGRW</sequence>
<protein>
    <submittedName>
        <fullName evidence="1">Uncharacterized protein</fullName>
    </submittedName>
</protein>
<dbReference type="Proteomes" id="UP001057402">
    <property type="component" value="Chromosome 12"/>
</dbReference>
<comment type="caution">
    <text evidence="1">The sequence shown here is derived from an EMBL/GenBank/DDBJ whole genome shotgun (WGS) entry which is preliminary data.</text>
</comment>
<gene>
    <name evidence="1" type="ORF">MLD38_039470</name>
</gene>
<organism evidence="1 2">
    <name type="scientific">Melastoma candidum</name>
    <dbReference type="NCBI Taxonomy" id="119954"/>
    <lineage>
        <taxon>Eukaryota</taxon>
        <taxon>Viridiplantae</taxon>
        <taxon>Streptophyta</taxon>
        <taxon>Embryophyta</taxon>
        <taxon>Tracheophyta</taxon>
        <taxon>Spermatophyta</taxon>
        <taxon>Magnoliopsida</taxon>
        <taxon>eudicotyledons</taxon>
        <taxon>Gunneridae</taxon>
        <taxon>Pentapetalae</taxon>
        <taxon>rosids</taxon>
        <taxon>malvids</taxon>
        <taxon>Myrtales</taxon>
        <taxon>Melastomataceae</taxon>
        <taxon>Melastomatoideae</taxon>
        <taxon>Melastomateae</taxon>
        <taxon>Melastoma</taxon>
    </lineage>
</organism>
<dbReference type="EMBL" id="CM042891">
    <property type="protein sequence ID" value="KAI4303886.1"/>
    <property type="molecule type" value="Genomic_DNA"/>
</dbReference>
<name>A0ACB9L388_9MYRT</name>
<proteinExistence type="predicted"/>
<evidence type="ECO:0000313" key="1">
    <source>
        <dbReference type="EMBL" id="KAI4303886.1"/>
    </source>
</evidence>
<accession>A0ACB9L388</accession>
<keyword evidence="2" id="KW-1185">Reference proteome</keyword>
<reference evidence="2" key="1">
    <citation type="journal article" date="2023" name="Front. Plant Sci.">
        <title>Chromosomal-level genome assembly of Melastoma candidum provides insights into trichome evolution.</title>
        <authorList>
            <person name="Zhong Y."/>
            <person name="Wu W."/>
            <person name="Sun C."/>
            <person name="Zou P."/>
            <person name="Liu Y."/>
            <person name="Dai S."/>
            <person name="Zhou R."/>
        </authorList>
    </citation>
    <scope>NUCLEOTIDE SEQUENCE [LARGE SCALE GENOMIC DNA]</scope>
</reference>
<evidence type="ECO:0000313" key="2">
    <source>
        <dbReference type="Proteomes" id="UP001057402"/>
    </source>
</evidence>